<dbReference type="GO" id="GO:0044877">
    <property type="term" value="F:protein-containing complex binding"/>
    <property type="evidence" value="ECO:0007669"/>
    <property type="project" value="TreeGrafter"/>
</dbReference>
<dbReference type="SUPFAM" id="SSF51735">
    <property type="entry name" value="NAD(P)-binding Rossmann-fold domains"/>
    <property type="match status" value="1"/>
</dbReference>
<dbReference type="PATRIC" id="fig|1359167.3.peg.687"/>
<reference evidence="2 3" key="1">
    <citation type="submission" date="2015-02" db="EMBL/GenBank/DDBJ databases">
        <title>Genome Sequencing of Rickettsiales.</title>
        <authorList>
            <person name="Daugherty S.C."/>
            <person name="Su Q."/>
            <person name="Abolude K."/>
            <person name="Beier-Sexton M."/>
            <person name="Carlyon J.A."/>
            <person name="Carter R."/>
            <person name="Day N.P."/>
            <person name="Dumler S.J."/>
            <person name="Dyachenko V."/>
            <person name="Godinez A."/>
            <person name="Kurtti T.J."/>
            <person name="Lichay M."/>
            <person name="Mullins K.E."/>
            <person name="Ott S."/>
            <person name="Pappas-Brown V."/>
            <person name="Paris D.H."/>
            <person name="Patel P."/>
            <person name="Richards A.L."/>
            <person name="Sadzewicz L."/>
            <person name="Sears K."/>
            <person name="Seidman D."/>
            <person name="Sengamalay N."/>
            <person name="Stenos J."/>
            <person name="Tallon L.J."/>
            <person name="Vincent G."/>
            <person name="Fraser C.M."/>
            <person name="Munderloh U."/>
            <person name="Dunning-Hotopp J.C."/>
        </authorList>
    </citation>
    <scope>NUCLEOTIDE SEQUENCE [LARGE SCALE GENOMIC DNA]</scope>
    <source>
        <strain evidence="2 3">EmCRT</strain>
    </source>
</reference>
<dbReference type="InterPro" id="IPR051207">
    <property type="entry name" value="ComplexI_NDUFA9_subunit"/>
</dbReference>
<protein>
    <submittedName>
        <fullName evidence="2">Saccharopine dehydrogenase family protein</fullName>
    </submittedName>
</protein>
<sequence>MSIKRVIMFGGSGFIGRYLVKYFADHGYMIRVFTRYPEKAKQLKLCGNLGQIEVIEGNITNREEIIEHIRDCNVVINLLGTLYSIKKSTFYDIHVKAAENIAKAAKSCNVKLMIHFSVMGITETQKSDYSKSKLMGESLVKSAFPDAVIIRPNLVFGPEDKFFNKFAQLSMICPFLPVIGGGRAVFQPIYVDDLAKFVFHVVESSVTSKLYNVCGPYTYSFKELLSFILSVTNRKSKLINISFSIANGLAFFCELKFVSVFLKLITGTTDPILTRDQIRFIRDMTESHDIYPIDSLKNMEIKFSSIEDVVPKYLQIYKNF</sequence>
<dbReference type="PANTHER" id="PTHR12126">
    <property type="entry name" value="NADH-UBIQUINONE OXIDOREDUCTASE 39 KDA SUBUNIT-RELATED"/>
    <property type="match status" value="1"/>
</dbReference>
<accession>A0A0F3NCK1</accession>
<dbReference type="AlphaFoldDB" id="A0A0F3NCK1"/>
<evidence type="ECO:0000259" key="1">
    <source>
        <dbReference type="Pfam" id="PF01370"/>
    </source>
</evidence>
<dbReference type="CDD" id="cd05271">
    <property type="entry name" value="NDUFA9_like_SDR_a"/>
    <property type="match status" value="1"/>
</dbReference>
<evidence type="ECO:0000313" key="2">
    <source>
        <dbReference type="EMBL" id="KJV65755.1"/>
    </source>
</evidence>
<dbReference type="Pfam" id="PF01370">
    <property type="entry name" value="Epimerase"/>
    <property type="match status" value="1"/>
</dbReference>
<proteinExistence type="predicted"/>
<comment type="caution">
    <text evidence="2">The sequence shown here is derived from an EMBL/GenBank/DDBJ whole genome shotgun (WGS) entry which is preliminary data.</text>
</comment>
<evidence type="ECO:0000313" key="3">
    <source>
        <dbReference type="Proteomes" id="UP000033546"/>
    </source>
</evidence>
<feature type="domain" description="NAD-dependent epimerase/dehydratase" evidence="1">
    <location>
        <begin position="6"/>
        <end position="214"/>
    </location>
</feature>
<organism evidence="2 3">
    <name type="scientific">Ehrlichia cf. muris str. EmCRT</name>
    <dbReference type="NCBI Taxonomy" id="1359167"/>
    <lineage>
        <taxon>Bacteria</taxon>
        <taxon>Pseudomonadati</taxon>
        <taxon>Pseudomonadota</taxon>
        <taxon>Alphaproteobacteria</taxon>
        <taxon>Rickettsiales</taxon>
        <taxon>Anaplasmataceae</taxon>
        <taxon>Ehrlichia</taxon>
    </lineage>
</organism>
<name>A0A0F3NCK1_9RICK</name>
<dbReference type="PANTHER" id="PTHR12126:SF11">
    <property type="entry name" value="NADH DEHYDROGENASE [UBIQUINONE] 1 ALPHA SUBCOMPLEX SUBUNIT 9, MITOCHONDRIAL"/>
    <property type="match status" value="1"/>
</dbReference>
<dbReference type="EMBL" id="LANU01000002">
    <property type="protein sequence ID" value="KJV65755.1"/>
    <property type="molecule type" value="Genomic_DNA"/>
</dbReference>
<dbReference type="RefSeq" id="WP_045804990.1">
    <property type="nucleotide sequence ID" value="NZ_LANU01000002.1"/>
</dbReference>
<dbReference type="Proteomes" id="UP000033546">
    <property type="component" value="Unassembled WGS sequence"/>
</dbReference>
<dbReference type="InterPro" id="IPR036291">
    <property type="entry name" value="NAD(P)-bd_dom_sf"/>
</dbReference>
<dbReference type="Gene3D" id="3.40.50.720">
    <property type="entry name" value="NAD(P)-binding Rossmann-like Domain"/>
    <property type="match status" value="1"/>
</dbReference>
<gene>
    <name evidence="2" type="ORF">EMUCRT_0712</name>
</gene>
<dbReference type="InterPro" id="IPR001509">
    <property type="entry name" value="Epimerase_deHydtase"/>
</dbReference>